<evidence type="ECO:0000313" key="1">
    <source>
        <dbReference type="EMBL" id="MDU0112801.1"/>
    </source>
</evidence>
<dbReference type="PANTHER" id="PTHR40036:SF1">
    <property type="entry name" value="MACROCIN O-METHYLTRANSFERASE"/>
    <property type="match status" value="1"/>
</dbReference>
<dbReference type="Gene3D" id="3.40.50.150">
    <property type="entry name" value="Vaccinia Virus protein VP39"/>
    <property type="match status" value="1"/>
</dbReference>
<reference evidence="1 2" key="1">
    <citation type="submission" date="2023-10" db="EMBL/GenBank/DDBJ databases">
        <title>Psychrosphaera aquimaarina strain SW33 isolated from seawater.</title>
        <authorList>
            <person name="Bayburt H."/>
            <person name="Kim J.M."/>
            <person name="Choi B.J."/>
            <person name="Jeon C.O."/>
        </authorList>
    </citation>
    <scope>NUCLEOTIDE SEQUENCE [LARGE SCALE GENOMIC DNA]</scope>
    <source>
        <strain evidence="1 2">KCTC 52743</strain>
    </source>
</reference>
<dbReference type="InterPro" id="IPR008884">
    <property type="entry name" value="TylF_MeTrfase"/>
</dbReference>
<sequence length="251" mass="28916">MSTEFNFQHHLNNGEVESYQALVKQLHDSPIPDNEILANMGLFLNRSSLARILFFSDLYKNILNNHGVIMEFGVRWGQTLNLMSCLRSMYEPFNTSRKIIGFDTFSGFPSVSDKDGSTEKSQVGNYSVPTNYEKVLEQHLQIQESLNPKANVKKFELVKGDVSQTLPNYLSRHPETILSLVYFDLDLYEPTKFCLEQLLPYCHKNTIFAFDELCYTDFPGETLALREVFQGREYEIIRSPISPQQSYVVLV</sequence>
<dbReference type="EMBL" id="JAWCUA010000007">
    <property type="protein sequence ID" value="MDU0112801.1"/>
    <property type="molecule type" value="Genomic_DNA"/>
</dbReference>
<evidence type="ECO:0000313" key="2">
    <source>
        <dbReference type="Proteomes" id="UP001257914"/>
    </source>
</evidence>
<name>A0ABU3QZD7_9GAMM</name>
<organism evidence="1 2">
    <name type="scientific">Psychrosphaera aquimarina</name>
    <dbReference type="NCBI Taxonomy" id="2044854"/>
    <lineage>
        <taxon>Bacteria</taxon>
        <taxon>Pseudomonadati</taxon>
        <taxon>Pseudomonadota</taxon>
        <taxon>Gammaproteobacteria</taxon>
        <taxon>Alteromonadales</taxon>
        <taxon>Pseudoalteromonadaceae</taxon>
        <taxon>Psychrosphaera</taxon>
    </lineage>
</organism>
<protein>
    <recommendedName>
        <fullName evidence="3">Crotonobetainyl-CoA--carnitine CoA-transferase</fullName>
    </recommendedName>
</protein>
<dbReference type="Proteomes" id="UP001257914">
    <property type="component" value="Unassembled WGS sequence"/>
</dbReference>
<dbReference type="PANTHER" id="PTHR40036">
    <property type="entry name" value="MACROCIN O-METHYLTRANSFERASE"/>
    <property type="match status" value="1"/>
</dbReference>
<evidence type="ECO:0008006" key="3">
    <source>
        <dbReference type="Google" id="ProtNLM"/>
    </source>
</evidence>
<dbReference type="InterPro" id="IPR029063">
    <property type="entry name" value="SAM-dependent_MTases_sf"/>
</dbReference>
<proteinExistence type="predicted"/>
<dbReference type="RefSeq" id="WP_315946491.1">
    <property type="nucleotide sequence ID" value="NZ_JAWCUA010000007.1"/>
</dbReference>
<gene>
    <name evidence="1" type="ORF">RT723_07265</name>
</gene>
<comment type="caution">
    <text evidence="1">The sequence shown here is derived from an EMBL/GenBank/DDBJ whole genome shotgun (WGS) entry which is preliminary data.</text>
</comment>
<keyword evidence="2" id="KW-1185">Reference proteome</keyword>
<accession>A0ABU3QZD7</accession>